<dbReference type="RefSeq" id="WP_184241767.1">
    <property type="nucleotide sequence ID" value="NZ_JACHNA010000001.1"/>
</dbReference>
<dbReference type="InterPro" id="IPR039559">
    <property type="entry name" value="AIM6_PI-PLC-like_dom"/>
</dbReference>
<accession>A0A7W7GPW4</accession>
<dbReference type="GO" id="GO:0008081">
    <property type="term" value="F:phosphoric diester hydrolase activity"/>
    <property type="evidence" value="ECO:0007669"/>
    <property type="project" value="InterPro"/>
</dbReference>
<comment type="caution">
    <text evidence="2">The sequence shown here is derived from an EMBL/GenBank/DDBJ whole genome shotgun (WGS) entry which is preliminary data.</text>
</comment>
<dbReference type="PANTHER" id="PTHR31571:SF1">
    <property type="entry name" value="ALTERED INHERITANCE OF MITOCHONDRIA PROTEIN 6"/>
    <property type="match status" value="1"/>
</dbReference>
<dbReference type="Proteomes" id="UP000540191">
    <property type="component" value="Unassembled WGS sequence"/>
</dbReference>
<gene>
    <name evidence="2" type="ORF">HDA30_001639</name>
</gene>
<dbReference type="GO" id="GO:0006629">
    <property type="term" value="P:lipid metabolic process"/>
    <property type="evidence" value="ECO:0007669"/>
    <property type="project" value="InterPro"/>
</dbReference>
<dbReference type="InterPro" id="IPR006311">
    <property type="entry name" value="TAT_signal"/>
</dbReference>
<dbReference type="PROSITE" id="PS51318">
    <property type="entry name" value="TAT"/>
    <property type="match status" value="1"/>
</dbReference>
<dbReference type="PANTHER" id="PTHR31571">
    <property type="entry name" value="ALTERED INHERITANCE OF MITOCHONDRIA PROTEIN 6"/>
    <property type="match status" value="1"/>
</dbReference>
<dbReference type="EMBL" id="JACHNA010000001">
    <property type="protein sequence ID" value="MBB4736131.1"/>
    <property type="molecule type" value="Genomic_DNA"/>
</dbReference>
<protein>
    <recommendedName>
        <fullName evidence="1">Altered inheritance of mitochondria protein 6</fullName>
    </recommendedName>
</protein>
<dbReference type="SUPFAM" id="SSF51695">
    <property type="entry name" value="PLC-like phosphodiesterases"/>
    <property type="match status" value="1"/>
</dbReference>
<dbReference type="AlphaFoldDB" id="A0A7W7GPW4"/>
<evidence type="ECO:0000313" key="3">
    <source>
        <dbReference type="Proteomes" id="UP000540191"/>
    </source>
</evidence>
<reference evidence="2 3" key="1">
    <citation type="submission" date="2020-08" db="EMBL/GenBank/DDBJ databases">
        <title>Sequencing the genomes of 1000 actinobacteria strains.</title>
        <authorList>
            <person name="Klenk H.-P."/>
        </authorList>
    </citation>
    <scope>NUCLEOTIDE SEQUENCE [LARGE SCALE GENOMIC DNA]</scope>
    <source>
        <strain evidence="2 3">DSM 23974</strain>
    </source>
</reference>
<proteinExistence type="predicted"/>
<dbReference type="Pfam" id="PF13653">
    <property type="entry name" value="GDPD_2"/>
    <property type="match status" value="1"/>
</dbReference>
<keyword evidence="3" id="KW-1185">Reference proteome</keyword>
<evidence type="ECO:0000313" key="2">
    <source>
        <dbReference type="EMBL" id="MBB4736131.1"/>
    </source>
</evidence>
<evidence type="ECO:0000256" key="1">
    <source>
        <dbReference type="ARBA" id="ARBA00014286"/>
    </source>
</evidence>
<dbReference type="CDD" id="cd08577">
    <property type="entry name" value="PI-PLCc_GDPD_SF_unchar3"/>
    <property type="match status" value="1"/>
</dbReference>
<dbReference type="InterPro" id="IPR051236">
    <property type="entry name" value="HAT_RTT109-like"/>
</dbReference>
<name>A0A7W7GPW4_9MICC</name>
<organism evidence="2 3">
    <name type="scientific">Micrococcus cohnii</name>
    <dbReference type="NCBI Taxonomy" id="993416"/>
    <lineage>
        <taxon>Bacteria</taxon>
        <taxon>Bacillati</taxon>
        <taxon>Actinomycetota</taxon>
        <taxon>Actinomycetes</taxon>
        <taxon>Micrococcales</taxon>
        <taxon>Micrococcaceae</taxon>
        <taxon>Micrococcus</taxon>
    </lineage>
</organism>
<dbReference type="InterPro" id="IPR017946">
    <property type="entry name" value="PLC-like_Pdiesterase_TIM-brl"/>
</dbReference>
<sequence length="306" mass="33534">MQISRRTFAAGSAAALAGAAAPHASARAVGRPADIAASQAAWRRRPTSRVTLGSALPQAHAHNDYEHPRPLLDALAHGFTSVEADVWLVDGDLRVAHDPWELDGAPTLREAYLEPLARLASPNGKQILPDHSGPFQLLIDIKSDGEQTWPVIEAQLAEHDRIVTRVRDGRVRRRAVQAVISGDRPREAMLAARTRRSFFDGRPEDLASALPASFMPLVSANWTAMFTWHGLGQMPAFQRRRLDDYVGQAHAAGYRVRFWATNDLPGRMRENLWTTLAEAGVDHINTDDLAGLRAFLTGRGRAVTGS</sequence>
<dbReference type="Gene3D" id="3.20.20.190">
    <property type="entry name" value="Phosphatidylinositol (PI) phosphodiesterase"/>
    <property type="match status" value="1"/>
</dbReference>